<dbReference type="PROSITE" id="PS50966">
    <property type="entry name" value="ZF_SWIM"/>
    <property type="match status" value="1"/>
</dbReference>
<dbReference type="EMBL" id="WKMX01000024">
    <property type="protein sequence ID" value="MRZ08465.1"/>
    <property type="molecule type" value="Genomic_DNA"/>
</dbReference>
<dbReference type="EMBL" id="WKMW01000026">
    <property type="protein sequence ID" value="MRY86568.1"/>
    <property type="molecule type" value="Genomic_DNA"/>
</dbReference>
<evidence type="ECO:0000313" key="8">
    <source>
        <dbReference type="Proteomes" id="UP000471216"/>
    </source>
</evidence>
<organism evidence="3 6">
    <name type="scientific">Parabacteroides distasonis</name>
    <dbReference type="NCBI Taxonomy" id="823"/>
    <lineage>
        <taxon>Bacteria</taxon>
        <taxon>Pseudomonadati</taxon>
        <taxon>Bacteroidota</taxon>
        <taxon>Bacteroidia</taxon>
        <taxon>Bacteroidales</taxon>
        <taxon>Tannerellaceae</taxon>
        <taxon>Parabacteroides</taxon>
    </lineage>
</organism>
<evidence type="ECO:0000313" key="4">
    <source>
        <dbReference type="EMBL" id="MRY86568.1"/>
    </source>
</evidence>
<reference evidence="3 6" key="1">
    <citation type="submission" date="2015-09" db="EMBL/GenBank/DDBJ databases">
        <authorList>
            <consortium name="Pathogen Informatics"/>
        </authorList>
    </citation>
    <scope>NUCLEOTIDE SEQUENCE [LARGE SCALE GENOMIC DNA]</scope>
    <source>
        <strain evidence="3 6">2789STDY5834948</strain>
    </source>
</reference>
<keyword evidence="1" id="KW-0863">Zinc-finger</keyword>
<accession>A0A174XGQ7</accession>
<dbReference type="Proteomes" id="UP000471216">
    <property type="component" value="Unassembled WGS sequence"/>
</dbReference>
<dbReference type="Proteomes" id="UP000095332">
    <property type="component" value="Unassembled WGS sequence"/>
</dbReference>
<evidence type="ECO:0000259" key="2">
    <source>
        <dbReference type="PROSITE" id="PS50966"/>
    </source>
</evidence>
<dbReference type="Pfam" id="PF04434">
    <property type="entry name" value="SWIM"/>
    <property type="match status" value="1"/>
</dbReference>
<evidence type="ECO:0000313" key="7">
    <source>
        <dbReference type="Proteomes" id="UP000450599"/>
    </source>
</evidence>
<dbReference type="RefSeq" id="WP_154398213.1">
    <property type="nucleotide sequence ID" value="NZ_CZBM01000022.1"/>
</dbReference>
<evidence type="ECO:0000256" key="1">
    <source>
        <dbReference type="PROSITE-ProRule" id="PRU00325"/>
    </source>
</evidence>
<proteinExistence type="predicted"/>
<protein>
    <submittedName>
        <fullName evidence="3">Uncharacterized conserved protein</fullName>
    </submittedName>
</protein>
<feature type="domain" description="SWIM-type" evidence="2">
    <location>
        <begin position="50"/>
        <end position="87"/>
    </location>
</feature>
<name>A0A174XGQ7_PARDI</name>
<keyword evidence="1" id="KW-0479">Metal-binding</keyword>
<evidence type="ECO:0000313" key="6">
    <source>
        <dbReference type="Proteomes" id="UP000095332"/>
    </source>
</evidence>
<reference evidence="7 8" key="2">
    <citation type="journal article" date="2019" name="Nat. Med.">
        <title>A library of human gut bacterial isolates paired with longitudinal multiomics data enables mechanistic microbiome research.</title>
        <authorList>
            <person name="Poyet M."/>
            <person name="Groussin M."/>
            <person name="Gibbons S.M."/>
            <person name="Avila-Pacheco J."/>
            <person name="Jiang X."/>
            <person name="Kearney S.M."/>
            <person name="Perrotta A.R."/>
            <person name="Berdy B."/>
            <person name="Zhao S."/>
            <person name="Lieberman T.D."/>
            <person name="Swanson P.K."/>
            <person name="Smith M."/>
            <person name="Roesemann S."/>
            <person name="Alexander J.E."/>
            <person name="Rich S.A."/>
            <person name="Livny J."/>
            <person name="Vlamakis H."/>
            <person name="Clish C."/>
            <person name="Bullock K."/>
            <person name="Deik A."/>
            <person name="Scott J."/>
            <person name="Pierce K.A."/>
            <person name="Xavier R.J."/>
            <person name="Alm E.J."/>
        </authorList>
    </citation>
    <scope>NUCLEOTIDE SEQUENCE [LARGE SCALE GENOMIC DNA]</scope>
    <source>
        <strain evidence="5 8">BIOML-A10</strain>
        <strain evidence="4 7">BIOML-A11</strain>
    </source>
</reference>
<dbReference type="AlphaFoldDB" id="A0A174XGQ7"/>
<sequence>MDLSLSNFEQQIDGTILKRGFDYFKKGYVTEVEDLGGGDFEATVEGSEIYTVHLHIKGDKVMEYDCDCPYDWGVVCKHVVAVLFYLQKDLLDLDNLTKVKASPRKKKESETLQMEQILKHLTHDELRAFVRDMCATDKGFRHLFVAKHMPNLYPESKELYVKQLEKLVKTYTGRHGFVEYREAGQLGSEVLGIIDDALAGLEKGKKRKALYVAEAVTEVMREVLDCSDDSNGTIGGCIAGGFELLETLVESDLDEALHDELFDWLMVGFEKGFLKGWDWHFDLIDIAIRMMKTEPEIERIKMNLSLVRPTEDSWDWEYRQSQNLMLELIRKTEDEKACLGFMESHLENSDFRKELIEKALAGKEYEKAEKLAAEGVRKDEKELPGLADDWRNYLLSLYMETNDVARMISLARYFFVTRSGRYHPQKYYYDLLKSLTPQDQWPSYVDGLVSEMSNKSRYGIDYAGISQLYVWESRWADFFNLLQENATLDRVVEAEQYLADSYPMELAAMYRDLILGYMERQMGREHYQSACRYIRRMIKLGARLMAVGLIERLRKLYPARRAMLEELAKI</sequence>
<keyword evidence="1" id="KW-0862">Zinc</keyword>
<dbReference type="Proteomes" id="UP000450599">
    <property type="component" value="Unassembled WGS sequence"/>
</dbReference>
<gene>
    <name evidence="3" type="ORF">ERS852560_03980</name>
    <name evidence="5" type="ORF">GKD54_20105</name>
    <name evidence="4" type="ORF">GKD58_20350</name>
</gene>
<dbReference type="EMBL" id="CZBM01000022">
    <property type="protein sequence ID" value="CUQ54189.1"/>
    <property type="molecule type" value="Genomic_DNA"/>
</dbReference>
<dbReference type="InterPro" id="IPR007527">
    <property type="entry name" value="Znf_SWIM"/>
</dbReference>
<evidence type="ECO:0000313" key="3">
    <source>
        <dbReference type="EMBL" id="CUQ54189.1"/>
    </source>
</evidence>
<evidence type="ECO:0000313" key="5">
    <source>
        <dbReference type="EMBL" id="MRZ08465.1"/>
    </source>
</evidence>
<dbReference type="GO" id="GO:0008270">
    <property type="term" value="F:zinc ion binding"/>
    <property type="evidence" value="ECO:0007669"/>
    <property type="project" value="UniProtKB-KW"/>
</dbReference>